<dbReference type="PROSITE" id="PS50076">
    <property type="entry name" value="DNAJ_2"/>
    <property type="match status" value="1"/>
</dbReference>
<dbReference type="PANTHER" id="PTHR42852">
    <property type="entry name" value="THIOL:DISULFIDE INTERCHANGE PROTEIN DSBE"/>
    <property type="match status" value="1"/>
</dbReference>
<dbReference type="GO" id="GO:0016209">
    <property type="term" value="F:antioxidant activity"/>
    <property type="evidence" value="ECO:0007669"/>
    <property type="project" value="InterPro"/>
</dbReference>
<keyword evidence="2" id="KW-0201">Cytochrome c-type biogenesis</keyword>
<feature type="region of interest" description="Disordered" evidence="5">
    <location>
        <begin position="348"/>
        <end position="386"/>
    </location>
</feature>
<dbReference type="AlphaFoldDB" id="A0A5C6EMV8"/>
<dbReference type="Pfam" id="PF00578">
    <property type="entry name" value="AhpC-TSA"/>
    <property type="match status" value="1"/>
</dbReference>
<dbReference type="InterPro" id="IPR013766">
    <property type="entry name" value="Thioredoxin_domain"/>
</dbReference>
<gene>
    <name evidence="9" type="primary">resA_5</name>
    <name evidence="9" type="ORF">Poly59_43650</name>
</gene>
<evidence type="ECO:0000256" key="5">
    <source>
        <dbReference type="SAM" id="MobiDB-lite"/>
    </source>
</evidence>
<keyword evidence="10" id="KW-1185">Reference proteome</keyword>
<comment type="caution">
    <text evidence="9">The sequence shown here is derived from an EMBL/GenBank/DDBJ whole genome shotgun (WGS) entry which is preliminary data.</text>
</comment>
<dbReference type="InterPro" id="IPR000866">
    <property type="entry name" value="AhpC/TSA"/>
</dbReference>
<evidence type="ECO:0000259" key="8">
    <source>
        <dbReference type="PROSITE" id="PS51352"/>
    </source>
</evidence>
<keyword evidence="6" id="KW-0732">Signal</keyword>
<dbReference type="EMBL" id="SJPX01000004">
    <property type="protein sequence ID" value="TWU49740.1"/>
    <property type="molecule type" value="Genomic_DNA"/>
</dbReference>
<accession>A0A5C6EMV8</accession>
<dbReference type="Gene3D" id="3.40.30.10">
    <property type="entry name" value="Glutaredoxin"/>
    <property type="match status" value="1"/>
</dbReference>
<comment type="subcellular location">
    <subcellularLocation>
        <location evidence="1">Cell envelope</location>
    </subcellularLocation>
</comment>
<dbReference type="InterPro" id="IPR001623">
    <property type="entry name" value="DnaJ_domain"/>
</dbReference>
<dbReference type="PROSITE" id="PS51352">
    <property type="entry name" value="THIOREDOXIN_2"/>
    <property type="match status" value="1"/>
</dbReference>
<dbReference type="CDD" id="cd02966">
    <property type="entry name" value="TlpA_like_family"/>
    <property type="match status" value="1"/>
</dbReference>
<name>A0A5C6EMV8_9BACT</name>
<evidence type="ECO:0000313" key="10">
    <source>
        <dbReference type="Proteomes" id="UP000317977"/>
    </source>
</evidence>
<feature type="chain" id="PRO_5023107352" evidence="6">
    <location>
        <begin position="19"/>
        <end position="386"/>
    </location>
</feature>
<feature type="domain" description="Thioredoxin" evidence="8">
    <location>
        <begin position="30"/>
        <end position="196"/>
    </location>
</feature>
<dbReference type="InterPro" id="IPR050553">
    <property type="entry name" value="Thioredoxin_ResA/DsbE_sf"/>
</dbReference>
<evidence type="ECO:0000256" key="3">
    <source>
        <dbReference type="ARBA" id="ARBA00023157"/>
    </source>
</evidence>
<feature type="compositionally biased region" description="Basic and acidic residues" evidence="5">
    <location>
        <begin position="361"/>
        <end position="386"/>
    </location>
</feature>
<dbReference type="GO" id="GO:0017004">
    <property type="term" value="P:cytochrome complex assembly"/>
    <property type="evidence" value="ECO:0007669"/>
    <property type="project" value="UniProtKB-KW"/>
</dbReference>
<dbReference type="InterPro" id="IPR036249">
    <property type="entry name" value="Thioredoxin-like_sf"/>
</dbReference>
<feature type="domain" description="J" evidence="7">
    <location>
        <begin position="88"/>
        <end position="145"/>
    </location>
</feature>
<reference evidence="9 10" key="1">
    <citation type="submission" date="2019-02" db="EMBL/GenBank/DDBJ databases">
        <title>Deep-cultivation of Planctomycetes and their phenomic and genomic characterization uncovers novel biology.</title>
        <authorList>
            <person name="Wiegand S."/>
            <person name="Jogler M."/>
            <person name="Boedeker C."/>
            <person name="Pinto D."/>
            <person name="Vollmers J."/>
            <person name="Rivas-Marin E."/>
            <person name="Kohn T."/>
            <person name="Peeters S.H."/>
            <person name="Heuer A."/>
            <person name="Rast P."/>
            <person name="Oberbeckmann S."/>
            <person name="Bunk B."/>
            <person name="Jeske O."/>
            <person name="Meyerdierks A."/>
            <person name="Storesund J.E."/>
            <person name="Kallscheuer N."/>
            <person name="Luecker S."/>
            <person name="Lage O.M."/>
            <person name="Pohl T."/>
            <person name="Merkel B.J."/>
            <person name="Hornburger P."/>
            <person name="Mueller R.-W."/>
            <person name="Bruemmer F."/>
            <person name="Labrenz M."/>
            <person name="Spormann A.M."/>
            <person name="Op Den Camp H."/>
            <person name="Overmann J."/>
            <person name="Amann R."/>
            <person name="Jetten M.S.M."/>
            <person name="Mascher T."/>
            <person name="Medema M.H."/>
            <person name="Devos D.P."/>
            <person name="Kaster A.-K."/>
            <person name="Ovreas L."/>
            <person name="Rohde M."/>
            <person name="Galperin M.Y."/>
            <person name="Jogler C."/>
        </authorList>
    </citation>
    <scope>NUCLEOTIDE SEQUENCE [LARGE SCALE GENOMIC DNA]</scope>
    <source>
        <strain evidence="9 10">Poly59</strain>
    </source>
</reference>
<dbReference type="RefSeq" id="WP_186776414.1">
    <property type="nucleotide sequence ID" value="NZ_SJPX01000004.1"/>
</dbReference>
<evidence type="ECO:0000259" key="7">
    <source>
        <dbReference type="PROSITE" id="PS50076"/>
    </source>
</evidence>
<dbReference type="Proteomes" id="UP000317977">
    <property type="component" value="Unassembled WGS sequence"/>
</dbReference>
<evidence type="ECO:0000256" key="4">
    <source>
        <dbReference type="ARBA" id="ARBA00023284"/>
    </source>
</evidence>
<evidence type="ECO:0000313" key="9">
    <source>
        <dbReference type="EMBL" id="TWU49740.1"/>
    </source>
</evidence>
<dbReference type="SUPFAM" id="SSF52833">
    <property type="entry name" value="Thioredoxin-like"/>
    <property type="match status" value="1"/>
</dbReference>
<feature type="signal peptide" evidence="6">
    <location>
        <begin position="1"/>
        <end position="18"/>
    </location>
</feature>
<protein>
    <submittedName>
        <fullName evidence="9">Thiol-disulfide oxidoreductase ResA</fullName>
    </submittedName>
</protein>
<evidence type="ECO:0000256" key="6">
    <source>
        <dbReference type="SAM" id="SignalP"/>
    </source>
</evidence>
<dbReference type="GO" id="GO:0030313">
    <property type="term" value="C:cell envelope"/>
    <property type="evidence" value="ECO:0007669"/>
    <property type="project" value="UniProtKB-SubCell"/>
</dbReference>
<dbReference type="GO" id="GO:0016491">
    <property type="term" value="F:oxidoreductase activity"/>
    <property type="evidence" value="ECO:0007669"/>
    <property type="project" value="InterPro"/>
</dbReference>
<evidence type="ECO:0000256" key="1">
    <source>
        <dbReference type="ARBA" id="ARBA00004196"/>
    </source>
</evidence>
<sequence length="386" mass="42228" precursor="true">MKIRLLFTSLLASALAMAATNSGLASAAELGIGSKAPAIDIEFWLQDGASAFKPVTKFAADKVYVVEFWATWCGPCIGSMPHLAELQNKYRGQGVQIISVSDETVDEVKDLMGKEHPDAGKTFAEITSAYSLTTDPDRSVYEDYMEASKQQGIPTAFIVGKTGLVEWIGHPGNMDEPLEAVVNDSWDREAFKAEMKLQEELEENMQKMASLAGAGKFDEAIVVADEQIAASPNDMMKEHWTAVRHSLKLSSGKLDDETTTYYNDQISEMKGDLDSLVRFGYSLYGVSQQGVDVSALAGTTIKALEAESESVAEEAKPMYFNAIAVLSDANGDLDKAIKSQESAIEFANERQKPRLKPMLQEFKDKKSGKNKDEEADDTKASKEAKE</sequence>
<keyword evidence="3" id="KW-1015">Disulfide bond</keyword>
<organism evidence="9 10">
    <name type="scientific">Rubripirellula reticaptiva</name>
    <dbReference type="NCBI Taxonomy" id="2528013"/>
    <lineage>
        <taxon>Bacteria</taxon>
        <taxon>Pseudomonadati</taxon>
        <taxon>Planctomycetota</taxon>
        <taxon>Planctomycetia</taxon>
        <taxon>Pirellulales</taxon>
        <taxon>Pirellulaceae</taxon>
        <taxon>Rubripirellula</taxon>
    </lineage>
</organism>
<proteinExistence type="predicted"/>
<evidence type="ECO:0000256" key="2">
    <source>
        <dbReference type="ARBA" id="ARBA00022748"/>
    </source>
</evidence>
<keyword evidence="4" id="KW-0676">Redox-active center</keyword>
<dbReference type="PANTHER" id="PTHR42852:SF6">
    <property type="entry name" value="THIOL:DISULFIDE INTERCHANGE PROTEIN DSBE"/>
    <property type="match status" value="1"/>
</dbReference>